<comment type="miscellaneous">
    <text evidence="10">The Rieske protein is a high potential 2Fe-2S protein.</text>
</comment>
<dbReference type="AlphaFoldDB" id="A0A9D7FI78"/>
<evidence type="ECO:0000256" key="11">
    <source>
        <dbReference type="RuleBase" id="RU004497"/>
    </source>
</evidence>
<dbReference type="GO" id="GO:0008121">
    <property type="term" value="F:quinol-cytochrome-c reductase activity"/>
    <property type="evidence" value="ECO:0007669"/>
    <property type="project" value="UniProtKB-EC"/>
</dbReference>
<proteinExistence type="predicted"/>
<feature type="domain" description="Rieske" evidence="12">
    <location>
        <begin position="79"/>
        <end position="177"/>
    </location>
</feature>
<keyword evidence="3" id="KW-0001">2Fe-2S</keyword>
<comment type="caution">
    <text evidence="13">The sequence shown here is derived from an EMBL/GenBank/DDBJ whole genome shotgun (WGS) entry which is preliminary data.</text>
</comment>
<name>A0A9D7FI78_9RHOO</name>
<dbReference type="Gene3D" id="2.102.10.10">
    <property type="entry name" value="Rieske [2Fe-2S] iron-sulphur domain"/>
    <property type="match status" value="1"/>
</dbReference>
<dbReference type="CDD" id="cd03470">
    <property type="entry name" value="Rieske_cytochrome_bc1"/>
    <property type="match status" value="1"/>
</dbReference>
<dbReference type="GO" id="GO:0016020">
    <property type="term" value="C:membrane"/>
    <property type="evidence" value="ECO:0007669"/>
    <property type="project" value="UniProtKB-SubCell"/>
</dbReference>
<dbReference type="Proteomes" id="UP000886602">
    <property type="component" value="Unassembled WGS sequence"/>
</dbReference>
<evidence type="ECO:0000256" key="3">
    <source>
        <dbReference type="ARBA" id="ARBA00022714"/>
    </source>
</evidence>
<accession>A0A9D7FI78</accession>
<dbReference type="InterPro" id="IPR017941">
    <property type="entry name" value="Rieske_2Fe-2S"/>
</dbReference>
<evidence type="ECO:0000259" key="12">
    <source>
        <dbReference type="PROSITE" id="PS51296"/>
    </source>
</evidence>
<evidence type="ECO:0000256" key="2">
    <source>
        <dbReference type="ARBA" id="ARBA00022692"/>
    </source>
</evidence>
<dbReference type="SUPFAM" id="SSF50022">
    <property type="entry name" value="ISP domain"/>
    <property type="match status" value="1"/>
</dbReference>
<dbReference type="EMBL" id="JADJNC010000006">
    <property type="protein sequence ID" value="MBK7422381.1"/>
    <property type="molecule type" value="Genomic_DNA"/>
</dbReference>
<keyword evidence="10" id="KW-0813">Transport</keyword>
<evidence type="ECO:0000256" key="4">
    <source>
        <dbReference type="ARBA" id="ARBA00022723"/>
    </source>
</evidence>
<keyword evidence="2" id="KW-0812">Transmembrane</keyword>
<evidence type="ECO:0000256" key="7">
    <source>
        <dbReference type="ARBA" id="ARBA00023014"/>
    </source>
</evidence>
<protein>
    <recommendedName>
        <fullName evidence="10">Ubiquinol-cytochrome c reductase iron-sulfur subunit</fullName>
        <ecNumber evidence="10">7.1.1.8</ecNumber>
    </recommendedName>
</protein>
<comment type="subcellular location">
    <subcellularLocation>
        <location evidence="1">Membrane</location>
        <topology evidence="1">Single-pass membrane protein</topology>
    </subcellularLocation>
</comment>
<evidence type="ECO:0000256" key="1">
    <source>
        <dbReference type="ARBA" id="ARBA00004167"/>
    </source>
</evidence>
<dbReference type="PROSITE" id="PS51296">
    <property type="entry name" value="RIESKE"/>
    <property type="match status" value="1"/>
</dbReference>
<keyword evidence="10" id="KW-0249">Electron transport</keyword>
<evidence type="ECO:0000256" key="8">
    <source>
        <dbReference type="ARBA" id="ARBA00023136"/>
    </source>
</evidence>
<gene>
    <name evidence="13" type="primary">petA</name>
    <name evidence="13" type="ORF">IPJ48_04400</name>
</gene>
<dbReference type="InterPro" id="IPR014349">
    <property type="entry name" value="Rieske_Fe-S_prot"/>
</dbReference>
<dbReference type="InterPro" id="IPR006317">
    <property type="entry name" value="Ubiquinol_cyt_c_Rdtase_Fe-S-su"/>
</dbReference>
<dbReference type="NCBIfam" id="TIGR01416">
    <property type="entry name" value="Rieske_proteo"/>
    <property type="match status" value="1"/>
</dbReference>
<dbReference type="InterPro" id="IPR005805">
    <property type="entry name" value="Rieske_Fe-S_prot_C"/>
</dbReference>
<evidence type="ECO:0000313" key="14">
    <source>
        <dbReference type="Proteomes" id="UP000886602"/>
    </source>
</evidence>
<keyword evidence="8" id="KW-0472">Membrane</keyword>
<dbReference type="GO" id="GO:0046872">
    <property type="term" value="F:metal ion binding"/>
    <property type="evidence" value="ECO:0007669"/>
    <property type="project" value="UniProtKB-KW"/>
</dbReference>
<keyword evidence="5" id="KW-1133">Transmembrane helix</keyword>
<keyword evidence="9" id="KW-1015">Disulfide bond</keyword>
<dbReference type="PANTHER" id="PTHR10134">
    <property type="entry name" value="CYTOCHROME B-C1 COMPLEX SUBUNIT RIESKE, MITOCHONDRIAL"/>
    <property type="match status" value="1"/>
</dbReference>
<evidence type="ECO:0000313" key="13">
    <source>
        <dbReference type="EMBL" id="MBK7422381.1"/>
    </source>
</evidence>
<dbReference type="PRINTS" id="PR00162">
    <property type="entry name" value="RIESKE"/>
</dbReference>
<comment type="catalytic activity">
    <reaction evidence="10">
        <text>a quinol + 2 Fe(III)-[cytochrome c](out) = a quinone + 2 Fe(II)-[cytochrome c](out) + 2 H(+)(out)</text>
        <dbReference type="Rhea" id="RHEA:11484"/>
        <dbReference type="Rhea" id="RHEA-COMP:10350"/>
        <dbReference type="Rhea" id="RHEA-COMP:14399"/>
        <dbReference type="ChEBI" id="CHEBI:15378"/>
        <dbReference type="ChEBI" id="CHEBI:24646"/>
        <dbReference type="ChEBI" id="CHEBI:29033"/>
        <dbReference type="ChEBI" id="CHEBI:29034"/>
        <dbReference type="ChEBI" id="CHEBI:132124"/>
        <dbReference type="EC" id="7.1.1.8"/>
    </reaction>
</comment>
<comment type="cofactor">
    <cofactor evidence="10">
        <name>[2Fe-2S] cluster</name>
        <dbReference type="ChEBI" id="CHEBI:190135"/>
    </cofactor>
    <text evidence="10">Binds 1 [2Fe-2S] cluster per subunit.</text>
</comment>
<evidence type="ECO:0000256" key="5">
    <source>
        <dbReference type="ARBA" id="ARBA00022989"/>
    </source>
</evidence>
<dbReference type="EC" id="7.1.1.8" evidence="10"/>
<dbReference type="GO" id="GO:0051537">
    <property type="term" value="F:2 iron, 2 sulfur cluster binding"/>
    <property type="evidence" value="ECO:0007669"/>
    <property type="project" value="UniProtKB-KW"/>
</dbReference>
<dbReference type="InterPro" id="IPR036922">
    <property type="entry name" value="Rieske_2Fe-2S_sf"/>
</dbReference>
<dbReference type="Pfam" id="PF00355">
    <property type="entry name" value="Rieske"/>
    <property type="match status" value="1"/>
</dbReference>
<sequence>MNKDHTANPDRRRRHLVVGLCALGTGLGVAKYLAGRPQVPAGHPTPVDFADLPPGKLRTVDWNGRPVWILRRTAEEVAALAERESELIDPDSTHSLQPAGCRNRHRSFRPDVFVAIGLCTHQGCTPQLREGSGAQGVFLCPCHTSRFDLAGRVVRGGPAPANLLIPEYRLEGDGRVLIGEA</sequence>
<organism evidence="13 14">
    <name type="scientific">Candidatus Propionivibrio dominans</name>
    <dbReference type="NCBI Taxonomy" id="2954373"/>
    <lineage>
        <taxon>Bacteria</taxon>
        <taxon>Pseudomonadati</taxon>
        <taxon>Pseudomonadota</taxon>
        <taxon>Betaproteobacteria</taxon>
        <taxon>Rhodocyclales</taxon>
        <taxon>Rhodocyclaceae</taxon>
        <taxon>Propionivibrio</taxon>
    </lineage>
</organism>
<evidence type="ECO:0000256" key="10">
    <source>
        <dbReference type="RuleBase" id="RU004494"/>
    </source>
</evidence>
<keyword evidence="6" id="KW-0408">Iron</keyword>
<comment type="subunit">
    <text evidence="11">The main subunits of complex b-c1 are: cytochrome b, cytochrome c1 and the Rieske protein.</text>
</comment>
<keyword evidence="4" id="KW-0479">Metal-binding</keyword>
<keyword evidence="7" id="KW-0411">Iron-sulfur</keyword>
<reference evidence="13" key="1">
    <citation type="submission" date="2020-10" db="EMBL/GenBank/DDBJ databases">
        <title>Connecting structure to function with the recovery of over 1000 high-quality activated sludge metagenome-assembled genomes encoding full-length rRNA genes using long-read sequencing.</title>
        <authorList>
            <person name="Singleton C.M."/>
            <person name="Petriglieri F."/>
            <person name="Kristensen J.M."/>
            <person name="Kirkegaard R.H."/>
            <person name="Michaelsen T.Y."/>
            <person name="Andersen M.H."/>
            <person name="Karst S.M."/>
            <person name="Dueholm M.S."/>
            <person name="Nielsen P.H."/>
            <person name="Albertsen M."/>
        </authorList>
    </citation>
    <scope>NUCLEOTIDE SEQUENCE</scope>
    <source>
        <strain evidence="13">EsbW_18-Q3-R4-48_MAXAC.044</strain>
    </source>
</reference>
<evidence type="ECO:0000256" key="6">
    <source>
        <dbReference type="ARBA" id="ARBA00023004"/>
    </source>
</evidence>
<evidence type="ECO:0000256" key="9">
    <source>
        <dbReference type="ARBA" id="ARBA00023157"/>
    </source>
</evidence>